<protein>
    <recommendedName>
        <fullName evidence="1">F-box domain-containing protein</fullName>
    </recommendedName>
</protein>
<gene>
    <name evidence="2" type="ORF">SISSUDRAFT_251618</name>
</gene>
<dbReference type="AlphaFoldDB" id="A0A165ZVQ6"/>
<dbReference type="SUPFAM" id="SSF81383">
    <property type="entry name" value="F-box domain"/>
    <property type="match status" value="1"/>
</dbReference>
<keyword evidence="3" id="KW-1185">Reference proteome</keyword>
<accession>A0A165ZVQ6</accession>
<dbReference type="InterPro" id="IPR036047">
    <property type="entry name" value="F-box-like_dom_sf"/>
</dbReference>
<feature type="domain" description="F-box" evidence="1">
    <location>
        <begin position="1"/>
        <end position="48"/>
    </location>
</feature>
<name>A0A165ZVQ6_9AGAM</name>
<dbReference type="InterPro" id="IPR001810">
    <property type="entry name" value="F-box_dom"/>
</dbReference>
<evidence type="ECO:0000313" key="3">
    <source>
        <dbReference type="Proteomes" id="UP000076798"/>
    </source>
</evidence>
<evidence type="ECO:0000313" key="2">
    <source>
        <dbReference type="EMBL" id="KZT34688.1"/>
    </source>
</evidence>
<evidence type="ECO:0000259" key="1">
    <source>
        <dbReference type="PROSITE" id="PS50181"/>
    </source>
</evidence>
<reference evidence="2 3" key="1">
    <citation type="journal article" date="2016" name="Mol. Biol. Evol.">
        <title>Comparative Genomics of Early-Diverging Mushroom-Forming Fungi Provides Insights into the Origins of Lignocellulose Decay Capabilities.</title>
        <authorList>
            <person name="Nagy L.G."/>
            <person name="Riley R."/>
            <person name="Tritt A."/>
            <person name="Adam C."/>
            <person name="Daum C."/>
            <person name="Floudas D."/>
            <person name="Sun H."/>
            <person name="Yadav J.S."/>
            <person name="Pangilinan J."/>
            <person name="Larsson K.H."/>
            <person name="Matsuura K."/>
            <person name="Barry K."/>
            <person name="Labutti K."/>
            <person name="Kuo R."/>
            <person name="Ohm R.A."/>
            <person name="Bhattacharya S.S."/>
            <person name="Shirouzu T."/>
            <person name="Yoshinaga Y."/>
            <person name="Martin F.M."/>
            <person name="Grigoriev I.V."/>
            <person name="Hibbett D.S."/>
        </authorList>
    </citation>
    <scope>NUCLEOTIDE SEQUENCE [LARGE SCALE GENOMIC DNA]</scope>
    <source>
        <strain evidence="2 3">HHB10207 ss-3</strain>
    </source>
</reference>
<organism evidence="2 3">
    <name type="scientific">Sistotremastrum suecicum HHB10207 ss-3</name>
    <dbReference type="NCBI Taxonomy" id="1314776"/>
    <lineage>
        <taxon>Eukaryota</taxon>
        <taxon>Fungi</taxon>
        <taxon>Dikarya</taxon>
        <taxon>Basidiomycota</taxon>
        <taxon>Agaricomycotina</taxon>
        <taxon>Agaricomycetes</taxon>
        <taxon>Sistotremastrales</taxon>
        <taxon>Sistotremastraceae</taxon>
        <taxon>Sistotremastrum</taxon>
    </lineage>
</organism>
<proteinExistence type="predicted"/>
<dbReference type="Proteomes" id="UP000076798">
    <property type="component" value="Unassembled WGS sequence"/>
</dbReference>
<sequence>MDSFSVIPVEIVIYILKGASYKEIVSIAQTSSRLYVLVKTDPILWKNVVGLEALPFPTGYDLATIPFDMLYPLALRACSIARAFQQPLILPKRHFVIGRCNADMLDMAPARMIPGGRWTIFSEQVARPEDRSDRVLEMFDAEKAHSFRVWGGGVVRHVQRLSTARTGNEGPFQEPPETDFHCIIDMCFPMRSDEDEPPVFKPPVPISGIHEWDHTVIRGSLIFAFRGHDYYSVDDSLSLLDSDLKVGIKFTLHGHTQVCNKEVWYIFPL</sequence>
<dbReference type="Pfam" id="PF12937">
    <property type="entry name" value="F-box-like"/>
    <property type="match status" value="1"/>
</dbReference>
<dbReference type="EMBL" id="KV428169">
    <property type="protein sequence ID" value="KZT34688.1"/>
    <property type="molecule type" value="Genomic_DNA"/>
</dbReference>
<dbReference type="PROSITE" id="PS50181">
    <property type="entry name" value="FBOX"/>
    <property type="match status" value="1"/>
</dbReference>